<proteinExistence type="predicted"/>
<keyword evidence="7" id="KW-0325">Glycoprotein</keyword>
<feature type="compositionally biased region" description="Basic and acidic residues" evidence="9">
    <location>
        <begin position="162"/>
        <end position="178"/>
    </location>
</feature>
<keyword evidence="6" id="KW-0472">Membrane</keyword>
<evidence type="ECO:0000256" key="1">
    <source>
        <dbReference type="ARBA" id="ARBA00002523"/>
    </source>
</evidence>
<name>A0A1V0FYS6_9TRYP</name>
<dbReference type="GO" id="GO:0098552">
    <property type="term" value="C:side of membrane"/>
    <property type="evidence" value="ECO:0007669"/>
    <property type="project" value="UniProtKB-KW"/>
</dbReference>
<evidence type="ECO:0000256" key="5">
    <source>
        <dbReference type="ARBA" id="ARBA00022729"/>
    </source>
</evidence>
<organism evidence="11">
    <name type="scientific">Trypanosoma brucei</name>
    <dbReference type="NCBI Taxonomy" id="5691"/>
    <lineage>
        <taxon>Eukaryota</taxon>
        <taxon>Discoba</taxon>
        <taxon>Euglenozoa</taxon>
        <taxon>Kinetoplastea</taxon>
        <taxon>Metakinetoplastina</taxon>
        <taxon>Trypanosomatida</taxon>
        <taxon>Trypanosomatidae</taxon>
        <taxon>Trypanosoma</taxon>
    </lineage>
</organism>
<comment type="function">
    <text evidence="1">VSG forms a coat on the surface of the parasite. The trypanosome evades the immune response of the host by expressing a series of antigenically distinct VSGs from an estimated 1000 VSG genes.</text>
</comment>
<comment type="subcellular location">
    <subcellularLocation>
        <location evidence="2">Cell membrane</location>
        <topology evidence="2">Lipid-anchor</topology>
        <topology evidence="2">GPI-anchor</topology>
    </subcellularLocation>
</comment>
<keyword evidence="3" id="KW-1003">Cell membrane</keyword>
<sequence>MKTCPKATPTTLTAQTILQMVTAIKSSFNLQTAAAYLGGFEANNCDTSQNNGVCVGYTDVGHTATDKLGKIPCIRRLRELADDLAAATSATSQQHAIAEKLNEIKSDAQELHANLHQTLVEAKAATNQATVTSTKPSAQKKECNLHKSNKTTCENTGKCKWKGGESDTKGDCKPKEGEGQTDAAAGTGDEAATKEICKSKNKDDCKYPECK</sequence>
<feature type="region of interest" description="Disordered" evidence="9">
    <location>
        <begin position="162"/>
        <end position="193"/>
    </location>
</feature>
<protein>
    <submittedName>
        <fullName evidence="11">Variant surface glycoprotein</fullName>
    </submittedName>
</protein>
<evidence type="ECO:0000313" key="11">
    <source>
        <dbReference type="EMBL" id="ARB51017.1"/>
    </source>
</evidence>
<dbReference type="InterPro" id="IPR025932">
    <property type="entry name" value="Trypano_VSG_B_N_dom"/>
</dbReference>
<dbReference type="VEuPathDB" id="TriTrypDB:Tb427_000130900"/>
<dbReference type="EMBL" id="KY404766">
    <property type="protein sequence ID" value="ARB51017.1"/>
    <property type="molecule type" value="Genomic_DNA"/>
</dbReference>
<evidence type="ECO:0000256" key="4">
    <source>
        <dbReference type="ARBA" id="ARBA00022622"/>
    </source>
</evidence>
<evidence type="ECO:0000256" key="2">
    <source>
        <dbReference type="ARBA" id="ARBA00004609"/>
    </source>
</evidence>
<keyword evidence="4" id="KW-0336">GPI-anchor</keyword>
<reference evidence="11" key="1">
    <citation type="submission" date="2016-12" db="EMBL/GenBank/DDBJ databases">
        <title>Extending the VSGnome of Trypanosoma brucei strain TREU927.</title>
        <authorList>
            <person name="Cross G.A."/>
        </authorList>
    </citation>
    <scope>NUCLEOTIDE SEQUENCE</scope>
    <source>
        <strain evidence="11">Tb927.99.2136</strain>
    </source>
</reference>
<evidence type="ECO:0000256" key="8">
    <source>
        <dbReference type="ARBA" id="ARBA00023288"/>
    </source>
</evidence>
<evidence type="ECO:0000256" key="9">
    <source>
        <dbReference type="SAM" id="MobiDB-lite"/>
    </source>
</evidence>
<evidence type="ECO:0000256" key="3">
    <source>
        <dbReference type="ARBA" id="ARBA00022475"/>
    </source>
</evidence>
<feature type="compositionally biased region" description="Low complexity" evidence="9">
    <location>
        <begin position="180"/>
        <end position="190"/>
    </location>
</feature>
<dbReference type="Pfam" id="PF13206">
    <property type="entry name" value="VSG_B"/>
    <property type="match status" value="1"/>
</dbReference>
<accession>A0A1V0FYS6</accession>
<evidence type="ECO:0000256" key="7">
    <source>
        <dbReference type="ARBA" id="ARBA00023180"/>
    </source>
</evidence>
<keyword evidence="5" id="KW-0732">Signal</keyword>
<dbReference type="GO" id="GO:0005886">
    <property type="term" value="C:plasma membrane"/>
    <property type="evidence" value="ECO:0007669"/>
    <property type="project" value="UniProtKB-SubCell"/>
</dbReference>
<keyword evidence="8" id="KW-0449">Lipoprotein</keyword>
<evidence type="ECO:0000256" key="6">
    <source>
        <dbReference type="ARBA" id="ARBA00023136"/>
    </source>
</evidence>
<dbReference type="AlphaFoldDB" id="A0A1V0FYS6"/>
<feature type="domain" description="Trypanosome variant surface glycoprotein B-type N-terminal" evidence="10">
    <location>
        <begin position="2"/>
        <end position="102"/>
    </location>
</feature>
<evidence type="ECO:0000259" key="10">
    <source>
        <dbReference type="Pfam" id="PF13206"/>
    </source>
</evidence>